<dbReference type="AlphaFoldDB" id="A0A0V1PY63"/>
<keyword evidence="7 16" id="KW-0853">WD repeat</keyword>
<feature type="compositionally biased region" description="Low complexity" evidence="17">
    <location>
        <begin position="1131"/>
        <end position="1145"/>
    </location>
</feature>
<proteinExistence type="inferred from homology"/>
<dbReference type="InterPro" id="IPR001680">
    <property type="entry name" value="WD40_rpt"/>
</dbReference>
<keyword evidence="8" id="KW-0677">Repeat</keyword>
<dbReference type="PROSITE" id="PS50082">
    <property type="entry name" value="WD_REPEATS_2"/>
    <property type="match status" value="2"/>
</dbReference>
<dbReference type="GO" id="GO:0005789">
    <property type="term" value="C:endoplasmic reticulum membrane"/>
    <property type="evidence" value="ECO:0007669"/>
    <property type="project" value="UniProtKB-SubCell"/>
</dbReference>
<reference evidence="18 19" key="1">
    <citation type="submission" date="2015-11" db="EMBL/GenBank/DDBJ databases">
        <title>The genome of Debaryomyces fabryi.</title>
        <authorList>
            <person name="Tafer H."/>
            <person name="Lopandic K."/>
        </authorList>
    </citation>
    <scope>NUCLEOTIDE SEQUENCE [LARGE SCALE GENOMIC DNA]</scope>
    <source>
        <strain evidence="18 19">CBS 789</strain>
    </source>
</reference>
<protein>
    <recommendedName>
        <fullName evidence="5">Protein transport protein SEC31</fullName>
    </recommendedName>
    <alternativeName>
        <fullName evidence="4">Protein transport protein sec31</fullName>
    </alternativeName>
</protein>
<evidence type="ECO:0000256" key="6">
    <source>
        <dbReference type="ARBA" id="ARBA00022448"/>
    </source>
</evidence>
<evidence type="ECO:0000256" key="5">
    <source>
        <dbReference type="ARBA" id="ARBA00021236"/>
    </source>
</evidence>
<accession>A0A0V1PY63</accession>
<feature type="compositionally biased region" description="Polar residues" evidence="17">
    <location>
        <begin position="1002"/>
        <end position="1011"/>
    </location>
</feature>
<organism evidence="18 19">
    <name type="scientific">Debaryomyces fabryi</name>
    <dbReference type="NCBI Taxonomy" id="58627"/>
    <lineage>
        <taxon>Eukaryota</taxon>
        <taxon>Fungi</taxon>
        <taxon>Dikarya</taxon>
        <taxon>Ascomycota</taxon>
        <taxon>Saccharomycotina</taxon>
        <taxon>Pichiomycetes</taxon>
        <taxon>Debaryomycetaceae</taxon>
        <taxon>Debaryomyces</taxon>
    </lineage>
</organism>
<gene>
    <name evidence="18" type="ORF">AC631_03176</name>
</gene>
<feature type="region of interest" description="Disordered" evidence="17">
    <location>
        <begin position="835"/>
        <end position="867"/>
    </location>
</feature>
<feature type="repeat" description="WD" evidence="16">
    <location>
        <begin position="254"/>
        <end position="287"/>
    </location>
</feature>
<dbReference type="PANTHER" id="PTHR13923">
    <property type="entry name" value="SEC31-RELATED PROTEIN"/>
    <property type="match status" value="1"/>
</dbReference>
<dbReference type="Gene3D" id="2.130.10.10">
    <property type="entry name" value="YVTN repeat-like/Quinoprotein amine dehydrogenase"/>
    <property type="match status" value="1"/>
</dbReference>
<evidence type="ECO:0000256" key="4">
    <source>
        <dbReference type="ARBA" id="ARBA00013507"/>
    </source>
</evidence>
<feature type="compositionally biased region" description="Polar residues" evidence="17">
    <location>
        <begin position="781"/>
        <end position="801"/>
    </location>
</feature>
<dbReference type="GO" id="GO:0005198">
    <property type="term" value="F:structural molecule activity"/>
    <property type="evidence" value="ECO:0007669"/>
    <property type="project" value="TreeGrafter"/>
</dbReference>
<dbReference type="GO" id="GO:0090110">
    <property type="term" value="P:COPII-coated vesicle cargo loading"/>
    <property type="evidence" value="ECO:0007669"/>
    <property type="project" value="TreeGrafter"/>
</dbReference>
<dbReference type="Gene3D" id="1.20.940.10">
    <property type="entry name" value="Functional domain of the splicing factor Prp18"/>
    <property type="match status" value="1"/>
</dbReference>
<keyword evidence="12" id="KW-0472">Membrane</keyword>
<evidence type="ECO:0000256" key="17">
    <source>
        <dbReference type="SAM" id="MobiDB-lite"/>
    </source>
</evidence>
<evidence type="ECO:0000256" key="3">
    <source>
        <dbReference type="ARBA" id="ARBA00009358"/>
    </source>
</evidence>
<dbReference type="InterPro" id="IPR015943">
    <property type="entry name" value="WD40/YVTN_repeat-like_dom_sf"/>
</dbReference>
<dbReference type="Gene3D" id="1.25.40.1030">
    <property type="match status" value="1"/>
</dbReference>
<dbReference type="GO" id="GO:0030127">
    <property type="term" value="C:COPII vesicle coat"/>
    <property type="evidence" value="ECO:0007669"/>
    <property type="project" value="TreeGrafter"/>
</dbReference>
<dbReference type="GeneID" id="26840185"/>
<evidence type="ECO:0000256" key="2">
    <source>
        <dbReference type="ARBA" id="ARBA00004397"/>
    </source>
</evidence>
<feature type="region of interest" description="Disordered" evidence="17">
    <location>
        <begin position="773"/>
        <end position="801"/>
    </location>
</feature>
<dbReference type="RefSeq" id="XP_015467154.1">
    <property type="nucleotide sequence ID" value="XM_015612005.1"/>
</dbReference>
<keyword evidence="6" id="KW-0813">Transport</keyword>
<comment type="subunit">
    <text evidence="15">The COPII coat is composed of at least 5 proteins: the SEC23/24 complex, the SEC13/31 complex, and the protein SAR1. SEC13 and SEC31 make a 2:2 tetramer that forms the edge element of the COPII outer coat. The tetramer self-assembles in multiple copies to form the complete polyhedral cage. Interacts (via WD 8) with SEC13.</text>
</comment>
<evidence type="ECO:0000256" key="9">
    <source>
        <dbReference type="ARBA" id="ARBA00022824"/>
    </source>
</evidence>
<evidence type="ECO:0000256" key="1">
    <source>
        <dbReference type="ARBA" id="ARBA00004299"/>
    </source>
</evidence>
<evidence type="ECO:0000256" key="10">
    <source>
        <dbReference type="ARBA" id="ARBA00022892"/>
    </source>
</evidence>
<keyword evidence="9" id="KW-0256">Endoplasmic reticulum</keyword>
<evidence type="ECO:0000256" key="15">
    <source>
        <dbReference type="ARBA" id="ARBA00025864"/>
    </source>
</evidence>
<evidence type="ECO:0000256" key="12">
    <source>
        <dbReference type="ARBA" id="ARBA00023136"/>
    </source>
</evidence>
<comment type="similarity">
    <text evidence="3">Belongs to the WD repeat SEC31 family.</text>
</comment>
<dbReference type="InterPro" id="IPR036322">
    <property type="entry name" value="WD40_repeat_dom_sf"/>
</dbReference>
<evidence type="ECO:0000256" key="14">
    <source>
        <dbReference type="ARBA" id="ARBA00025471"/>
    </source>
</evidence>
<dbReference type="InterPro" id="IPR040251">
    <property type="entry name" value="SEC31-like"/>
</dbReference>
<dbReference type="OrthoDB" id="542917at2759"/>
<evidence type="ECO:0000256" key="16">
    <source>
        <dbReference type="PROSITE-ProRule" id="PRU00221"/>
    </source>
</evidence>
<keyword evidence="11" id="KW-0653">Protein transport</keyword>
<feature type="compositionally biased region" description="Pro residues" evidence="17">
    <location>
        <begin position="1083"/>
        <end position="1092"/>
    </location>
</feature>
<dbReference type="EMBL" id="LMYN01000065">
    <property type="protein sequence ID" value="KSA01052.1"/>
    <property type="molecule type" value="Genomic_DNA"/>
</dbReference>
<name>A0A0V1PY63_9ASCO</name>
<keyword evidence="19" id="KW-1185">Reference proteome</keyword>
<feature type="compositionally biased region" description="Basic and acidic residues" evidence="17">
    <location>
        <begin position="1146"/>
        <end position="1163"/>
    </location>
</feature>
<dbReference type="SMART" id="SM00320">
    <property type="entry name" value="WD40"/>
    <property type="match status" value="5"/>
</dbReference>
<feature type="compositionally biased region" description="Polar residues" evidence="17">
    <location>
        <begin position="837"/>
        <end position="849"/>
    </location>
</feature>
<evidence type="ECO:0000256" key="11">
    <source>
        <dbReference type="ARBA" id="ARBA00022927"/>
    </source>
</evidence>
<keyword evidence="13" id="KW-0968">Cytoplasmic vesicle</keyword>
<evidence type="ECO:0000313" key="19">
    <source>
        <dbReference type="Proteomes" id="UP000054251"/>
    </source>
</evidence>
<evidence type="ECO:0000256" key="8">
    <source>
        <dbReference type="ARBA" id="ARBA00022737"/>
    </source>
</evidence>
<dbReference type="Proteomes" id="UP000054251">
    <property type="component" value="Unassembled WGS sequence"/>
</dbReference>
<evidence type="ECO:0000256" key="7">
    <source>
        <dbReference type="ARBA" id="ARBA00022574"/>
    </source>
</evidence>
<dbReference type="Pfam" id="PF00400">
    <property type="entry name" value="WD40"/>
    <property type="match status" value="2"/>
</dbReference>
<dbReference type="SUPFAM" id="SSF50978">
    <property type="entry name" value="WD40 repeat-like"/>
    <property type="match status" value="1"/>
</dbReference>
<feature type="compositionally biased region" description="Low complexity" evidence="17">
    <location>
        <begin position="969"/>
        <end position="984"/>
    </location>
</feature>
<dbReference type="GO" id="GO:0015031">
    <property type="term" value="P:protein transport"/>
    <property type="evidence" value="ECO:0007669"/>
    <property type="project" value="UniProtKB-KW"/>
</dbReference>
<evidence type="ECO:0000313" key="18">
    <source>
        <dbReference type="EMBL" id="KSA01052.1"/>
    </source>
</evidence>
<dbReference type="PROSITE" id="PS50294">
    <property type="entry name" value="WD_REPEATS_REGION"/>
    <property type="match status" value="2"/>
</dbReference>
<comment type="caution">
    <text evidence="18">The sequence shown here is derived from an EMBL/GenBank/DDBJ whole genome shotgun (WGS) entry which is preliminary data.</text>
</comment>
<comment type="function">
    <text evidence="14">Component of the coat protein complex II (COPII) which promotes the formation of transport vesicles from the endoplasmic reticulum (ER). The coat has two main functions, the physical deformation of the endoplasmic reticulum membrane into vesicles and the selection of cargo molecules.</text>
</comment>
<dbReference type="GO" id="GO:0070971">
    <property type="term" value="C:endoplasmic reticulum exit site"/>
    <property type="evidence" value="ECO:0007669"/>
    <property type="project" value="TreeGrafter"/>
</dbReference>
<dbReference type="GO" id="GO:0007029">
    <property type="term" value="P:endoplasmic reticulum organization"/>
    <property type="evidence" value="ECO:0007669"/>
    <property type="project" value="TreeGrafter"/>
</dbReference>
<dbReference type="FunFam" id="2.130.10.10:FF:000526">
    <property type="entry name" value="Protein transport protein SEC31"/>
    <property type="match status" value="1"/>
</dbReference>
<feature type="region of interest" description="Disordered" evidence="17">
    <location>
        <begin position="879"/>
        <end position="1164"/>
    </location>
</feature>
<evidence type="ECO:0000256" key="13">
    <source>
        <dbReference type="ARBA" id="ARBA00023329"/>
    </source>
</evidence>
<comment type="subcellular location">
    <subcellularLocation>
        <location evidence="1">Cytoplasmic vesicle</location>
        <location evidence="1">COPII-coated vesicle membrane</location>
        <topology evidence="1">Peripheral membrane protein</topology>
        <orientation evidence="1">Cytoplasmic side</orientation>
    </subcellularLocation>
    <subcellularLocation>
        <location evidence="2">Endoplasmic reticulum membrane</location>
        <topology evidence="2">Peripheral membrane protein</topology>
        <orientation evidence="2">Cytoplasmic side</orientation>
    </subcellularLocation>
</comment>
<sequence>MVKIDEISRTSTFAWSQDCLPLLATGTVAGAVDVNFDSTSTLDLWDIFSPTSGNKPVFSASVDNRFYALAWSKPFEGRPKGLLAGAFENGVVEFWDAEVLIKSKDLSKASVHKGTKHSGPVKTLLFNPNQDHVLVTGGSNGEIFIWDTKKFTEPSTPGQAMTPMDEVTSVAWNNSVSHIFASAGNGGYTSIWDLKSKREVLHLSYNGPSGRANFSCVAWHPTQSTKLITASDNDGCPLILTWDLRNANAPEKIMEGHKKGVLSLDWCKQDPELLISSGKDNSTMLWNPIKGEKLGEYQTTANWAFHTKFAPAAPEIFATSSFDGKIIIQSLQDTSPPVSTKVASNDDNEFWNEISTTENQQPVFDVKQAPNWLNVPTSVSFGFGSKLVSVKKDSNGKSVVSVEKFVTNNNFQGSSDRLTEAFKANDFKSIIDSKLEGKFVNKIDQSDWELLKKLHDTGKDILFDAEVNGSDQELVERGKSEQTDESANEAISSTEDSFFDKLGSNSGNGTSNDVSYIPQGDFKIFDSKQSDGDRKLIKLILNKKIDEAVSSCLEQDKLVEALILALDSSDTVKEKVRNSFFKKNDNELARVLYSASSNNVTDIVCHADVENWKEIAMSISSFCVDVNEYNSKMTELGDRIIDSKGSSDEKRNNAILCYLSGNALGKIASIWLRELPELEEELLKSNDTKLSTPSDARYEALSNFVEKITAYRSISNISGEFEGPSIEPICKAILEYANLVAGYGQFDLAEKFLELVPSDFAGLKSERDRISKASGIKTHKQGATQSRNISQRPGLINSNSAYGKTNIVPSTGLGGFQSTPSSVVPPINPASMRLPQAQVQTQAPSTKPNLPSAPAANPYVKPASTNPYMPAHASNSFANPYKPATPSATQAANPLSPPPPGPPKASYKSQTEGWNDLPDTFKPKAAPRRAAAAAVSPSPVPSSPLLATGAPKRTSVAPPVAPPPPKGVSRNQSKTSISTSSANSPRQNHVQMNLRYAPPPGVTSTAPSTPGVNEFPPTVTTAPVPPPKNPYAPAIQATSPSLPKNPYAPPPTTYGQAGIPQPTIPTPNIASPSLGRATTAAPPKNPYAPPPASVASPKPNAAGIPAPRMGGVVPPPPMASSASSFPPPPSISQQPPAASPSITKAAEPEPPKYPPGDRSHMPEESLPIFNSLSNILDEIKPKIPERYAKHGVDMEKRINLLFDHLNNSDLLSDESIAALKEVCTALEAKDFATANALNIQIATNHSEEIGNWHTGVKRLIQMSEAL</sequence>
<dbReference type="PANTHER" id="PTHR13923:SF11">
    <property type="entry name" value="SECRETORY 31, ISOFORM D"/>
    <property type="match status" value="1"/>
</dbReference>
<feature type="compositionally biased region" description="Low complexity" evidence="17">
    <location>
        <begin position="1093"/>
        <end position="1112"/>
    </location>
</feature>
<feature type="compositionally biased region" description="Low complexity" evidence="17">
    <location>
        <begin position="928"/>
        <end position="947"/>
    </location>
</feature>
<keyword evidence="10" id="KW-0931">ER-Golgi transport</keyword>
<feature type="repeat" description="WD" evidence="16">
    <location>
        <begin position="114"/>
        <end position="156"/>
    </location>
</feature>